<comment type="similarity">
    <text evidence="1">Belongs to the glycosyltransferase 20 family.</text>
</comment>
<dbReference type="Proteomes" id="UP000281343">
    <property type="component" value="Unassembled WGS sequence"/>
</dbReference>
<dbReference type="PANTHER" id="PTHR10788">
    <property type="entry name" value="TREHALOSE-6-PHOSPHATE SYNTHASE"/>
    <property type="match status" value="1"/>
</dbReference>
<dbReference type="GO" id="GO:0003825">
    <property type="term" value="F:alpha,alpha-trehalose-phosphate synthase (UDP-forming) activity"/>
    <property type="evidence" value="ECO:0007669"/>
    <property type="project" value="TreeGrafter"/>
</dbReference>
<protein>
    <submittedName>
        <fullName evidence="2">Trehalose-6-phosphate synthase</fullName>
    </submittedName>
</protein>
<evidence type="ECO:0000256" key="1">
    <source>
        <dbReference type="ARBA" id="ARBA00008799"/>
    </source>
</evidence>
<dbReference type="CDD" id="cd03788">
    <property type="entry name" value="GT20_TPS"/>
    <property type="match status" value="1"/>
</dbReference>
<comment type="caution">
    <text evidence="2">The sequence shown here is derived from an EMBL/GenBank/DDBJ whole genome shotgun (WGS) entry which is preliminary data.</text>
</comment>
<dbReference type="PANTHER" id="PTHR10788:SF106">
    <property type="entry name" value="BCDNA.GH08860"/>
    <property type="match status" value="1"/>
</dbReference>
<dbReference type="SUPFAM" id="SSF53756">
    <property type="entry name" value="UDP-Glycosyltransferase/glycogen phosphorylase"/>
    <property type="match status" value="1"/>
</dbReference>
<sequence>MGKGRLVVVSNRLPLGPNPSGGLVVALRDAFDEAGGIWVGTSGRQSETPKTRFDSHPGLPFDRLSFDLTKTEYEHYYLGYSNSVLWPLFHGRADLMETRSRFLADYRAVNARLAQMLAGVVHRDDVIWVQDYHLLPLAQALRATGVSNRIGFFLHIPFPALYDIMALPNSEEFIGWLAAYDLVGLQARRDVARLLEAFRSRPDVELMPDGSAKLGEQRVEARSFPIGIDAAAFAREAAKAFEVQPRVPLEPGERLIIGVDRLDYSKGIPNRFKAFRRLLEVHPELNGLVSLLQIAPPTREEVAAYQDIRSELEQLSGQINGAYADLTWTPIRYIHRAVPRARLAGLYRQAAVGLVTPLADGMNLVAKEYVAAQNTEDPGVLVLSDFAGAAEQMEDALLVNPFDLDQVAEALARALKMPKGERRARHEALMEGLLTQDITWWSRKYLAALRGVPRGLE</sequence>
<evidence type="ECO:0000313" key="3">
    <source>
        <dbReference type="Proteomes" id="UP000281343"/>
    </source>
</evidence>
<accession>A0A3L9Y4X7</accession>
<dbReference type="GO" id="GO:0005992">
    <property type="term" value="P:trehalose biosynthetic process"/>
    <property type="evidence" value="ECO:0007669"/>
    <property type="project" value="InterPro"/>
</dbReference>
<dbReference type="Gene3D" id="3.40.50.2000">
    <property type="entry name" value="Glycogen Phosphorylase B"/>
    <property type="match status" value="2"/>
</dbReference>
<name>A0A3L9Y4X7_9RHOB</name>
<dbReference type="Pfam" id="PF00982">
    <property type="entry name" value="Glyco_transf_20"/>
    <property type="match status" value="1"/>
</dbReference>
<reference evidence="2 3" key="1">
    <citation type="submission" date="2018-10" db="EMBL/GenBank/DDBJ databases">
        <authorList>
            <person name="Jung H.S."/>
            <person name="Jeon C.O."/>
        </authorList>
    </citation>
    <scope>NUCLEOTIDE SEQUENCE [LARGE SCALE GENOMIC DNA]</scope>
    <source>
        <strain evidence="2 3">MA-7-27</strain>
    </source>
</reference>
<dbReference type="AlphaFoldDB" id="A0A3L9Y4X7"/>
<gene>
    <name evidence="2" type="ORF">D9R08_08910</name>
</gene>
<organism evidence="2 3">
    <name type="scientific">Rhodophyticola porphyridii</name>
    <dbReference type="NCBI Taxonomy" id="1852017"/>
    <lineage>
        <taxon>Bacteria</taxon>
        <taxon>Pseudomonadati</taxon>
        <taxon>Pseudomonadota</taxon>
        <taxon>Alphaproteobacteria</taxon>
        <taxon>Rhodobacterales</taxon>
        <taxon>Roseobacteraceae</taxon>
        <taxon>Rhodophyticola</taxon>
    </lineage>
</organism>
<dbReference type="EMBL" id="RCNT01000004">
    <property type="protein sequence ID" value="RMA42495.1"/>
    <property type="molecule type" value="Genomic_DNA"/>
</dbReference>
<dbReference type="InterPro" id="IPR001830">
    <property type="entry name" value="Glyco_trans_20"/>
</dbReference>
<evidence type="ECO:0000313" key="2">
    <source>
        <dbReference type="EMBL" id="RMA42495.1"/>
    </source>
</evidence>
<dbReference type="OrthoDB" id="9815690at2"/>
<proteinExistence type="inferred from homology"/>
<keyword evidence="3" id="KW-1185">Reference proteome</keyword>